<evidence type="ECO:0000256" key="1">
    <source>
        <dbReference type="ARBA" id="ARBA00022603"/>
    </source>
</evidence>
<dbReference type="Proteomes" id="UP000593880">
    <property type="component" value="Chromosome"/>
</dbReference>
<evidence type="ECO:0000313" key="5">
    <source>
        <dbReference type="EMBL" id="QOZ60860.1"/>
    </source>
</evidence>
<keyword evidence="6" id="KW-1185">Reference proteome</keyword>
<evidence type="ECO:0000256" key="2">
    <source>
        <dbReference type="ARBA" id="ARBA00022679"/>
    </source>
</evidence>
<protein>
    <submittedName>
        <fullName evidence="5">SAM-dependent methyltransferase</fullName>
    </submittedName>
</protein>
<sequence length="213" mass="23084">MRMPNDFLSFFVSWMSSPRRVGAIAPSGAALADLITREISEKTGPILELGPGTGAFTYKLLKRGVRPQDLTLIEYGSDFMKLLQMRFPGARVLWMDAARLATERLYIGAPVGAVVSGLPLLNMSTRKVVSILSGAFGYVRPGGAFYQFTYGMSCPIPRPVLDRLGLRATLVDRAFLNVPPAAVYKLTRRPQMTLIAGSLAPKASMPVAADADC</sequence>
<dbReference type="SUPFAM" id="SSF53335">
    <property type="entry name" value="S-adenosyl-L-methionine-dependent methyltransferases"/>
    <property type="match status" value="1"/>
</dbReference>
<name>A0ABX6UHP7_9BRAD</name>
<keyword evidence="4" id="KW-0694">RNA-binding</keyword>
<keyword evidence="2" id="KW-0808">Transferase</keyword>
<proteinExistence type="predicted"/>
<keyword evidence="3" id="KW-0949">S-adenosyl-L-methionine</keyword>
<evidence type="ECO:0000256" key="4">
    <source>
        <dbReference type="ARBA" id="ARBA00022884"/>
    </source>
</evidence>
<evidence type="ECO:0000313" key="6">
    <source>
        <dbReference type="Proteomes" id="UP000593880"/>
    </source>
</evidence>
<dbReference type="Pfam" id="PF00398">
    <property type="entry name" value="RrnaAD"/>
    <property type="match status" value="1"/>
</dbReference>
<dbReference type="InterPro" id="IPR001737">
    <property type="entry name" value="KsgA/Erm"/>
</dbReference>
<evidence type="ECO:0000256" key="3">
    <source>
        <dbReference type="ARBA" id="ARBA00022691"/>
    </source>
</evidence>
<gene>
    <name evidence="5" type="ORF">XH86_20610</name>
</gene>
<dbReference type="EMBL" id="CP030057">
    <property type="protein sequence ID" value="QOZ60860.1"/>
    <property type="molecule type" value="Genomic_DNA"/>
</dbReference>
<dbReference type="Gene3D" id="3.40.50.150">
    <property type="entry name" value="Vaccinia Virus protein VP39"/>
    <property type="match status" value="1"/>
</dbReference>
<dbReference type="InterPro" id="IPR029063">
    <property type="entry name" value="SAM-dependent_MTases_sf"/>
</dbReference>
<organism evidence="5 6">
    <name type="scientific">Bradyrhizobium guangdongense</name>
    <dbReference type="NCBI Taxonomy" id="1325090"/>
    <lineage>
        <taxon>Bacteria</taxon>
        <taxon>Pseudomonadati</taxon>
        <taxon>Pseudomonadota</taxon>
        <taxon>Alphaproteobacteria</taxon>
        <taxon>Hyphomicrobiales</taxon>
        <taxon>Nitrobacteraceae</taxon>
        <taxon>Bradyrhizobium</taxon>
    </lineage>
</organism>
<dbReference type="GO" id="GO:0032259">
    <property type="term" value="P:methylation"/>
    <property type="evidence" value="ECO:0007669"/>
    <property type="project" value="UniProtKB-KW"/>
</dbReference>
<dbReference type="GO" id="GO:0008168">
    <property type="term" value="F:methyltransferase activity"/>
    <property type="evidence" value="ECO:0007669"/>
    <property type="project" value="UniProtKB-KW"/>
</dbReference>
<reference evidence="5 6" key="1">
    <citation type="submission" date="2018-06" db="EMBL/GenBank/DDBJ databases">
        <title>Comparative genomics of rhizobia nodulating Arachis hypogaea in China.</title>
        <authorList>
            <person name="Li Y."/>
        </authorList>
    </citation>
    <scope>NUCLEOTIDE SEQUENCE [LARGE SCALE GENOMIC DNA]</scope>
    <source>
        <strain evidence="5 6">CCBAU 51658</strain>
    </source>
</reference>
<keyword evidence="1 5" id="KW-0489">Methyltransferase</keyword>
<accession>A0ABX6UHP7</accession>